<proteinExistence type="predicted"/>
<keyword evidence="1" id="KW-0812">Transmembrane</keyword>
<keyword evidence="3" id="KW-1185">Reference proteome</keyword>
<feature type="transmembrane region" description="Helical" evidence="1">
    <location>
        <begin position="84"/>
        <end position="108"/>
    </location>
</feature>
<organism evidence="2 3">
    <name type="scientific">Rubrobacter marinus</name>
    <dbReference type="NCBI Taxonomy" id="2653852"/>
    <lineage>
        <taxon>Bacteria</taxon>
        <taxon>Bacillati</taxon>
        <taxon>Actinomycetota</taxon>
        <taxon>Rubrobacteria</taxon>
        <taxon>Rubrobacterales</taxon>
        <taxon>Rubrobacteraceae</taxon>
        <taxon>Rubrobacter</taxon>
    </lineage>
</organism>
<keyword evidence="1" id="KW-0472">Membrane</keyword>
<dbReference type="EMBL" id="CP045121">
    <property type="protein sequence ID" value="QIN77980.1"/>
    <property type="molecule type" value="Genomic_DNA"/>
</dbReference>
<feature type="transmembrane region" description="Helical" evidence="1">
    <location>
        <begin position="48"/>
        <end position="72"/>
    </location>
</feature>
<feature type="transmembrane region" description="Helical" evidence="1">
    <location>
        <begin position="155"/>
        <end position="173"/>
    </location>
</feature>
<evidence type="ECO:0000313" key="2">
    <source>
        <dbReference type="EMBL" id="QIN77980.1"/>
    </source>
</evidence>
<dbReference type="RefSeq" id="WP_166395656.1">
    <property type="nucleotide sequence ID" value="NZ_CP045121.1"/>
</dbReference>
<evidence type="ECO:0008006" key="4">
    <source>
        <dbReference type="Google" id="ProtNLM"/>
    </source>
</evidence>
<keyword evidence="1" id="KW-1133">Transmembrane helix</keyword>
<evidence type="ECO:0000313" key="3">
    <source>
        <dbReference type="Proteomes" id="UP000502706"/>
    </source>
</evidence>
<evidence type="ECO:0000256" key="1">
    <source>
        <dbReference type="SAM" id="Phobius"/>
    </source>
</evidence>
<dbReference type="Proteomes" id="UP000502706">
    <property type="component" value="Chromosome"/>
</dbReference>
<gene>
    <name evidence="2" type="ORF">GBA65_04985</name>
</gene>
<dbReference type="AlphaFoldDB" id="A0A6G8PU65"/>
<dbReference type="KEGG" id="rmar:GBA65_04985"/>
<accession>A0A6G8PU65</accession>
<sequence length="216" mass="22189">MSSSNLVRLGGMAALAAGALLLIGDLWTLVQALRYGDTLRFSEEASTTSYAVVSVLYLVGALVLLIAAAGLYARHEGASGSLGLIGFLAALVGTGLIVGLMWALTFVAPSAAIEAPAFLDAEETAGPLNAGFIISGICFALSWALFGLAMLRARVLPRAATVALVVGALLTIAPLPASSLVLDAALVWIGLIVLRERTSEASASRTGRGFRQPQAH</sequence>
<protein>
    <recommendedName>
        <fullName evidence="4">DUF4386 family protein</fullName>
    </recommendedName>
</protein>
<reference evidence="2 3" key="1">
    <citation type="submission" date="2019-10" db="EMBL/GenBank/DDBJ databases">
        <title>Rubrobacter sp nov SCSIO 52915 isolated from a deep-sea sediment in the South China Sea.</title>
        <authorList>
            <person name="Chen R.W."/>
        </authorList>
    </citation>
    <scope>NUCLEOTIDE SEQUENCE [LARGE SCALE GENOMIC DNA]</scope>
    <source>
        <strain evidence="2 3">SCSIO 52915</strain>
    </source>
</reference>
<feature type="transmembrane region" description="Helical" evidence="1">
    <location>
        <begin position="128"/>
        <end position="148"/>
    </location>
</feature>
<name>A0A6G8PU65_9ACTN</name>